<sequence length="41" mass="4760">MSEPSDTELFFLALEGDKTAFGRLVLRYQPMAQQIANRNDW</sequence>
<protein>
    <submittedName>
        <fullName evidence="1">Uncharacterized protein</fullName>
    </submittedName>
</protein>
<reference evidence="1 2" key="1">
    <citation type="submission" date="2019-01" db="EMBL/GenBank/DDBJ databases">
        <authorList>
            <person name="Brito A."/>
        </authorList>
    </citation>
    <scope>NUCLEOTIDE SEQUENCE [LARGE SCALE GENOMIC DNA]</scope>
    <source>
        <strain evidence="1">1</strain>
    </source>
</reference>
<dbReference type="Proteomes" id="UP000320055">
    <property type="component" value="Unassembled WGS sequence"/>
</dbReference>
<gene>
    <name evidence="1" type="ORF">H1P_380008</name>
</gene>
<name>A0A563VWT9_9CYAN</name>
<dbReference type="SUPFAM" id="SSF88946">
    <property type="entry name" value="Sigma2 domain of RNA polymerase sigma factors"/>
    <property type="match status" value="1"/>
</dbReference>
<dbReference type="InterPro" id="IPR013325">
    <property type="entry name" value="RNA_pol_sigma_r2"/>
</dbReference>
<evidence type="ECO:0000313" key="1">
    <source>
        <dbReference type="EMBL" id="VEP15857.1"/>
    </source>
</evidence>
<dbReference type="GO" id="GO:0003700">
    <property type="term" value="F:DNA-binding transcription factor activity"/>
    <property type="evidence" value="ECO:0007669"/>
    <property type="project" value="InterPro"/>
</dbReference>
<proteinExistence type="predicted"/>
<organism evidence="1 2">
    <name type="scientific">Hyella patelloides LEGE 07179</name>
    <dbReference type="NCBI Taxonomy" id="945734"/>
    <lineage>
        <taxon>Bacteria</taxon>
        <taxon>Bacillati</taxon>
        <taxon>Cyanobacteriota</taxon>
        <taxon>Cyanophyceae</taxon>
        <taxon>Pleurocapsales</taxon>
        <taxon>Hyellaceae</taxon>
        <taxon>Hyella</taxon>
    </lineage>
</organism>
<dbReference type="AlphaFoldDB" id="A0A563VWT9"/>
<dbReference type="EMBL" id="CAACVJ010000312">
    <property type="protein sequence ID" value="VEP15857.1"/>
    <property type="molecule type" value="Genomic_DNA"/>
</dbReference>
<dbReference type="GO" id="GO:0006352">
    <property type="term" value="P:DNA-templated transcription initiation"/>
    <property type="evidence" value="ECO:0007669"/>
    <property type="project" value="InterPro"/>
</dbReference>
<keyword evidence="2" id="KW-1185">Reference proteome</keyword>
<accession>A0A563VWT9</accession>
<dbReference type="RefSeq" id="WP_281291117.1">
    <property type="nucleotide sequence ID" value="NZ_LR213798.1"/>
</dbReference>
<evidence type="ECO:0000313" key="2">
    <source>
        <dbReference type="Proteomes" id="UP000320055"/>
    </source>
</evidence>